<organism evidence="1 2">
    <name type="scientific">Schaalia turicensis ACS-279-V-Col4</name>
    <dbReference type="NCBI Taxonomy" id="883077"/>
    <lineage>
        <taxon>Bacteria</taxon>
        <taxon>Bacillati</taxon>
        <taxon>Actinomycetota</taxon>
        <taxon>Actinomycetes</taxon>
        <taxon>Actinomycetales</taxon>
        <taxon>Actinomycetaceae</taxon>
        <taxon>Schaalia</taxon>
    </lineage>
</organism>
<reference evidence="1 2" key="1">
    <citation type="submission" date="2012-07" db="EMBL/GenBank/DDBJ databases">
        <title>The Genome Sequence of Actinomyces turicensis ACS-279-V-COL4.</title>
        <authorList>
            <consortium name="The Broad Institute Genome Sequencing Platform"/>
            <person name="Earl A."/>
            <person name="Ward D."/>
            <person name="Feldgarden M."/>
            <person name="Gevers D."/>
            <person name="Saerens B."/>
            <person name="Vaneechoutte M."/>
            <person name="Walker B."/>
            <person name="Young S.K."/>
            <person name="Zeng Q."/>
            <person name="Gargeya S."/>
            <person name="Fitzgerald M."/>
            <person name="Haas B."/>
            <person name="Abouelleil A."/>
            <person name="Alvarado L."/>
            <person name="Arachchi H.M."/>
            <person name="Berlin A."/>
            <person name="Chapman S.B."/>
            <person name="Goldberg J."/>
            <person name="Griggs A."/>
            <person name="Gujja S."/>
            <person name="Hansen M."/>
            <person name="Howarth C."/>
            <person name="Imamovic A."/>
            <person name="Larimer J."/>
            <person name="McCowen C."/>
            <person name="Montmayeur A."/>
            <person name="Murphy C."/>
            <person name="Neiman D."/>
            <person name="Pearson M."/>
            <person name="Priest M."/>
            <person name="Roberts A."/>
            <person name="Saif S."/>
            <person name="Shea T."/>
            <person name="Sisk P."/>
            <person name="Sykes S."/>
            <person name="Wortman J."/>
            <person name="Nusbaum C."/>
            <person name="Birren B."/>
        </authorList>
    </citation>
    <scope>NUCLEOTIDE SEQUENCE [LARGE SCALE GENOMIC DNA]</scope>
    <source>
        <strain evidence="1 2">ACS-279-V-Col4</strain>
    </source>
</reference>
<dbReference type="AlphaFoldDB" id="K0YQU6"/>
<sequence length="41" mass="4571">MELKMDQNPNNSDIMYIIGFSFVCERSASNANADISAKIEC</sequence>
<dbReference type="Proteomes" id="UP000003994">
    <property type="component" value="Unassembled WGS sequence"/>
</dbReference>
<dbReference type="STRING" id="883077.HMPREF9241_00812"/>
<dbReference type="HOGENOM" id="CLU_3264534_0_0_11"/>
<protein>
    <submittedName>
        <fullName evidence="1">Uncharacterized protein</fullName>
    </submittedName>
</protein>
<proteinExistence type="predicted"/>
<name>K0YQU6_9ACTO</name>
<accession>K0YQU6</accession>
<comment type="caution">
    <text evidence="1">The sequence shown here is derived from an EMBL/GenBank/DDBJ whole genome shotgun (WGS) entry which is preliminary data.</text>
</comment>
<gene>
    <name evidence="1" type="ORF">HMPREF9241_00812</name>
</gene>
<dbReference type="EMBL" id="AGWQ01000006">
    <property type="protein sequence ID" value="EJZ86187.1"/>
    <property type="molecule type" value="Genomic_DNA"/>
</dbReference>
<evidence type="ECO:0000313" key="1">
    <source>
        <dbReference type="EMBL" id="EJZ86187.1"/>
    </source>
</evidence>
<keyword evidence="2" id="KW-1185">Reference proteome</keyword>
<evidence type="ECO:0000313" key="2">
    <source>
        <dbReference type="Proteomes" id="UP000003994"/>
    </source>
</evidence>